<proteinExistence type="predicted"/>
<dbReference type="Proteomes" id="UP000231449">
    <property type="component" value="Unassembled WGS sequence"/>
</dbReference>
<reference evidence="6 7" key="1">
    <citation type="submission" date="2017-09" db="EMBL/GenBank/DDBJ databases">
        <title>Depth-based differentiation of microbial function through sediment-hosted aquifers and enrichment of novel symbionts in the deep terrestrial subsurface.</title>
        <authorList>
            <person name="Probst A.J."/>
            <person name="Ladd B."/>
            <person name="Jarett J.K."/>
            <person name="Geller-Mcgrath D.E."/>
            <person name="Sieber C.M.K."/>
            <person name="Emerson J.B."/>
            <person name="Anantharaman K."/>
            <person name="Thomas B.C."/>
            <person name="Malmstrom R."/>
            <person name="Stieglmeier M."/>
            <person name="Klingl A."/>
            <person name="Woyke T."/>
            <person name="Ryan C.M."/>
            <person name="Banfield J.F."/>
        </authorList>
    </citation>
    <scope>NUCLEOTIDE SEQUENCE [LARGE SCALE GENOMIC DNA]</scope>
</reference>
<feature type="non-terminal residue" evidence="4">
    <location>
        <position position="1"/>
    </location>
</feature>
<dbReference type="EMBL" id="PFUW01000029">
    <property type="protein sequence ID" value="PJB03815.1"/>
    <property type="molecule type" value="Genomic_DNA"/>
</dbReference>
<evidence type="ECO:0000313" key="6">
    <source>
        <dbReference type="Proteomes" id="UP000228874"/>
    </source>
</evidence>
<keyword evidence="1" id="KW-0472">Membrane</keyword>
<evidence type="ECO:0000313" key="4">
    <source>
        <dbReference type="EMBL" id="PIY99934.1"/>
    </source>
</evidence>
<evidence type="ECO:0000313" key="3">
    <source>
        <dbReference type="EMBL" id="PIX27912.1"/>
    </source>
</evidence>
<accession>A0A2H9QS08</accession>
<dbReference type="Proteomes" id="UP000228874">
    <property type="component" value="Unassembled WGS sequence"/>
</dbReference>
<dbReference type="Proteomes" id="UP000228989">
    <property type="component" value="Unassembled WGS sequence"/>
</dbReference>
<accession>A0A2H9PAF4</accession>
<evidence type="ECO:0000256" key="1">
    <source>
        <dbReference type="SAM" id="Phobius"/>
    </source>
</evidence>
<protein>
    <submittedName>
        <fullName evidence="4">Prenyltransferase</fullName>
    </submittedName>
</protein>
<feature type="transmembrane region" description="Helical" evidence="1">
    <location>
        <begin position="17"/>
        <end position="33"/>
    </location>
</feature>
<reference evidence="4" key="2">
    <citation type="submission" date="2017-09" db="EMBL/GenBank/DDBJ databases">
        <title>Depth-based differentiation of microbial function through sediment-hosted aquifers and enrichment of novel symbionts in the deep terrestrial subsurface.</title>
        <authorList>
            <person name="Probst A.J."/>
            <person name="Ladd B."/>
            <person name="Jarett J.K."/>
            <person name="Geller-Mcgrath D.E."/>
            <person name="Sieber C.M."/>
            <person name="Emerson J.B."/>
            <person name="Anantharaman K."/>
            <person name="Thomas B.C."/>
            <person name="Malmstrom R."/>
            <person name="Stieglmeier M."/>
            <person name="Klingl A."/>
            <person name="Woyke T."/>
            <person name="Ryan C.M."/>
            <person name="Banfield J.F."/>
        </authorList>
    </citation>
    <scope>NUCLEOTIDE SEQUENCE [LARGE SCALE GENOMIC DNA]</scope>
    <source>
        <strain evidence="2">CG17_big_fil_post_rev_8_21_14_2_50_31_73</strain>
        <strain evidence="4">CG_4_10_14_0_8_um_filter_31_133</strain>
        <strain evidence="3">CG_4_8_14_3_um_filter</strain>
        <strain evidence="5">CG_4_9_14_3_um_filter_31_125</strain>
    </source>
</reference>
<evidence type="ECO:0000313" key="2">
    <source>
        <dbReference type="EMBL" id="PIV89869.1"/>
    </source>
</evidence>
<accession>A0A2H9N3C8</accession>
<keyword evidence="4" id="KW-0808">Transferase</keyword>
<keyword evidence="1" id="KW-1133">Transmembrane helix</keyword>
<dbReference type="EMBL" id="PFFF01000012">
    <property type="protein sequence ID" value="PIV89869.1"/>
    <property type="molecule type" value="Genomic_DNA"/>
</dbReference>
<organism evidence="4 6">
    <name type="scientific">Huberarchaeum crystalense</name>
    <dbReference type="NCBI Taxonomy" id="2014257"/>
    <lineage>
        <taxon>Archaea</taxon>
        <taxon>Candidatus Huberarchaeota</taxon>
        <taxon>Candidatus Huberarchaeia</taxon>
        <taxon>Candidatus Huberarchaeales</taxon>
        <taxon>Candidatus Huberarchaeaceae</taxon>
        <taxon>Candidatus Huberarchaeum</taxon>
    </lineage>
</organism>
<sequence>IYGTIIQLKNPKNARKIIKIGMLIALIAFIIGVI</sequence>
<dbReference type="AlphaFoldDB" id="A0A2H9PAF4"/>
<dbReference type="EMBL" id="PFIH01000061">
    <property type="protein sequence ID" value="PIX27912.1"/>
    <property type="molecule type" value="Genomic_DNA"/>
</dbReference>
<comment type="caution">
    <text evidence="4">The sequence shown here is derived from an EMBL/GenBank/DDBJ whole genome shotgun (WGS) entry which is preliminary data.</text>
</comment>
<name>A0A2H9PAF4_HUBC1</name>
<gene>
    <name evidence="5" type="ORF">CO124_01805</name>
    <name evidence="2" type="ORF">COW47_00420</name>
    <name evidence="4" type="ORF">COY63_00830</name>
    <name evidence="3" type="ORF">COZ66_02395</name>
</gene>
<dbReference type="Proteomes" id="UP000228888">
    <property type="component" value="Unassembled WGS sequence"/>
</dbReference>
<dbReference type="GO" id="GO:0016740">
    <property type="term" value="F:transferase activity"/>
    <property type="evidence" value="ECO:0007669"/>
    <property type="project" value="UniProtKB-KW"/>
</dbReference>
<dbReference type="EMBL" id="PFMG01000020">
    <property type="protein sequence ID" value="PIY99934.1"/>
    <property type="molecule type" value="Genomic_DNA"/>
</dbReference>
<keyword evidence="1" id="KW-0812">Transmembrane</keyword>
<evidence type="ECO:0000313" key="5">
    <source>
        <dbReference type="EMBL" id="PJB03815.1"/>
    </source>
</evidence>
<evidence type="ECO:0000313" key="7">
    <source>
        <dbReference type="Proteomes" id="UP000228888"/>
    </source>
</evidence>
<accession>A0A2H9MN42</accession>